<name>B6VBF0_CAEBE</name>
<gene>
    <name evidence="2" type="ORF">Cbre_JD07.010</name>
</gene>
<sequence>MGAINSLLLLPILILTCCFVCVWVWQKEKEDGVNEMECCFEQLDFQTSLVQTVLELLITTTCVHNIQP</sequence>
<keyword evidence="1" id="KW-0812">Transmembrane</keyword>
<proteinExistence type="predicted"/>
<evidence type="ECO:0000256" key="1">
    <source>
        <dbReference type="SAM" id="Phobius"/>
    </source>
</evidence>
<feature type="transmembrane region" description="Helical" evidence="1">
    <location>
        <begin position="6"/>
        <end position="25"/>
    </location>
</feature>
<organism evidence="2">
    <name type="scientific">Caenorhabditis brenneri</name>
    <name type="common">Nematode worm</name>
    <dbReference type="NCBI Taxonomy" id="135651"/>
    <lineage>
        <taxon>Eukaryota</taxon>
        <taxon>Metazoa</taxon>
        <taxon>Ecdysozoa</taxon>
        <taxon>Nematoda</taxon>
        <taxon>Chromadorea</taxon>
        <taxon>Rhabditida</taxon>
        <taxon>Rhabditina</taxon>
        <taxon>Rhabditomorpha</taxon>
        <taxon>Rhabditoidea</taxon>
        <taxon>Rhabditidae</taxon>
        <taxon>Peloderinae</taxon>
        <taxon>Caenorhabditis</taxon>
    </lineage>
</organism>
<evidence type="ECO:0000313" key="2">
    <source>
        <dbReference type="EMBL" id="ACI49043.1"/>
    </source>
</evidence>
<protein>
    <submittedName>
        <fullName evidence="2">Uncharacterized protein</fullName>
    </submittedName>
</protein>
<keyword evidence="1" id="KW-1133">Transmembrane helix</keyword>
<keyword evidence="1" id="KW-0472">Membrane</keyword>
<dbReference type="EMBL" id="FJ362359">
    <property type="protein sequence ID" value="ACI49043.1"/>
    <property type="molecule type" value="Genomic_DNA"/>
</dbReference>
<reference evidence="2" key="1">
    <citation type="journal article" date="2008" name="Genome Res.">
        <title>Multigenome DNA sequence conservation identifies Hox cis-regulatory elements.</title>
        <authorList>
            <person name="Kuntz S.G."/>
            <person name="Schwarz E.M."/>
            <person name="DeModena J.A."/>
            <person name="De Buysscher T."/>
            <person name="Trout D."/>
            <person name="Shizuya H."/>
            <person name="Sternberg P.W."/>
            <person name="Wold B.J."/>
        </authorList>
    </citation>
    <scope>NUCLEOTIDE SEQUENCE</scope>
    <source>
        <strain evidence="2">CB5161</strain>
    </source>
</reference>
<accession>B6VBF0</accession>
<dbReference type="AlphaFoldDB" id="B6VBF0"/>